<evidence type="ECO:0000313" key="8">
    <source>
        <dbReference type="EMBL" id="MBB5290675.1"/>
    </source>
</evidence>
<evidence type="ECO:0000256" key="3">
    <source>
        <dbReference type="ARBA" id="ARBA00022452"/>
    </source>
</evidence>
<dbReference type="InterPro" id="IPR039426">
    <property type="entry name" value="TonB-dep_rcpt-like"/>
</dbReference>
<dbReference type="Gene3D" id="2.170.130.10">
    <property type="entry name" value="TonB-dependent receptor, plug domain"/>
    <property type="match status" value="1"/>
</dbReference>
<reference evidence="8 9" key="1">
    <citation type="submission" date="2020-08" db="EMBL/GenBank/DDBJ databases">
        <title>Genomic Encyclopedia of Type Strains, Phase IV (KMG-IV): sequencing the most valuable type-strain genomes for metagenomic binning, comparative biology and taxonomic classification.</title>
        <authorList>
            <person name="Goeker M."/>
        </authorList>
    </citation>
    <scope>NUCLEOTIDE SEQUENCE [LARGE SCALE GENOMIC DNA]</scope>
    <source>
        <strain evidence="8 9">DSM 25335</strain>
    </source>
</reference>
<dbReference type="InterPro" id="IPR037066">
    <property type="entry name" value="Plug_dom_sf"/>
</dbReference>
<keyword evidence="5" id="KW-0472">Membrane</keyword>
<dbReference type="PANTHER" id="PTHR30069:SF46">
    <property type="entry name" value="OAR PROTEIN"/>
    <property type="match status" value="1"/>
</dbReference>
<dbReference type="Gene3D" id="2.40.170.20">
    <property type="entry name" value="TonB-dependent receptor, beta-barrel domain"/>
    <property type="match status" value="1"/>
</dbReference>
<proteinExistence type="predicted"/>
<gene>
    <name evidence="8" type="ORF">HNQ67_000171</name>
</gene>
<evidence type="ECO:0000256" key="1">
    <source>
        <dbReference type="ARBA" id="ARBA00004571"/>
    </source>
</evidence>
<dbReference type="Pfam" id="PF25183">
    <property type="entry name" value="OMP_b-brl_4"/>
    <property type="match status" value="2"/>
</dbReference>
<evidence type="ECO:0000313" key="9">
    <source>
        <dbReference type="Proteomes" id="UP000566663"/>
    </source>
</evidence>
<dbReference type="GO" id="GO:0044718">
    <property type="term" value="P:siderophore transmembrane transport"/>
    <property type="evidence" value="ECO:0007669"/>
    <property type="project" value="TreeGrafter"/>
</dbReference>
<dbReference type="Proteomes" id="UP000566663">
    <property type="component" value="Unassembled WGS sequence"/>
</dbReference>
<accession>A0A7W8HVQ3</accession>
<keyword evidence="2" id="KW-0813">Transport</keyword>
<keyword evidence="6" id="KW-0998">Cell outer membrane</keyword>
<evidence type="ECO:0000256" key="2">
    <source>
        <dbReference type="ARBA" id="ARBA00022448"/>
    </source>
</evidence>
<sequence length="1044" mass="113688">MKTQTIKQRLLHSTMIGGTALMALVAAPAVTLMTPSVAIAQNLTQGAVAGTVTNQAGTPVAGAEVSLRSVSQGFTRSFTTDASGSFRAVALPQGQYEVVVNASGYNSLTDTVSVGSGGTAQLTLTMGASADNATQIDEVVVVGVRRAVSEFDATTTGLTVNVEELSRTVPIARDAGAVALLAPGVTASDNAFGNIPTIGGASAGENTYFINGLNITKFRDFTGSSTVPFEFYQTLETKTGGYSSEFGRGTGGVLNGTTKSGGNEWEFGITAYWQPDSLTEDSPDTYLAQNKFDERESTDVIFDFGGPIIQDRLFIFGLYNWRDRESVNIGSTTVDPAFGAGANGTVVTSNDPFYGAKVDFLVTDDHRLEFTYFSDEQEQETRNIFVNANGDEVGEFTPSTFKFGGENWIARYTGVWTDWLTTSIAYGVNEYNEYNSSPGDSGALITDQLPGFPRRGTWGVGQPSVNEDERTILRADVDIYADFFGAHHFRVGIDQEKLEAYQELDYSGQGYNYCRPGGITPTIACTGEVTGGIWYRYEQPFTAANAPAGRPDLIGSPRRVRIRAYDNDGGWTSTQNAYYLQDSWKVTDQLTLNLGIRNEGFENENIDGVAFVDLQDQWAPRLGATYDVFGDGEAKLFGFYGRYFLPVAVNTNQRLAGAEFFIQDRWFLDVTTGGPNDVNRDGIHDVTDEPILGSFISGGTFADGTTRPISTQVDKEIDPMYVDEFILGYEQRVFGDWTMGIKGTYRELGTAIDDVAIDAAVLEYCEAAGGGLSAAICYNVWYGFHQYVLTNPGEDMVITLSGADLSRATGGAITQDREVTLTADQLGYPAPDRTYKAVELSLEKPFDGVWGGRFSYVWSESKGNYEGALKSDNGQVDPGLSQDFDQPGLTDNSYGFLPNHREHTFKAFGAWQATPALNIGANLLIQSPRKFGCQGVHPTDFFASLYGPASWFCQGVATPRGESFESDWLKVLDLTFAYDLAEVFEIPGDSLVLRADVFNVFDFQSEQDFNEFGDLNASDPDPNYARVTAYQAPRSVRFSLAYRF</sequence>
<organism evidence="8 9">
    <name type="scientific">Brevundimonas basaltis</name>
    <dbReference type="NCBI Taxonomy" id="472166"/>
    <lineage>
        <taxon>Bacteria</taxon>
        <taxon>Pseudomonadati</taxon>
        <taxon>Pseudomonadota</taxon>
        <taxon>Alphaproteobacteria</taxon>
        <taxon>Caulobacterales</taxon>
        <taxon>Caulobacteraceae</taxon>
        <taxon>Brevundimonas</taxon>
    </lineage>
</organism>
<dbReference type="InterPro" id="IPR036942">
    <property type="entry name" value="Beta-barrel_TonB_sf"/>
</dbReference>
<feature type="domain" description="TonB-dependent transporter Oar-like beta-barrel" evidence="7">
    <location>
        <begin position="348"/>
        <end position="600"/>
    </location>
</feature>
<keyword evidence="8" id="KW-0675">Receptor</keyword>
<dbReference type="SUPFAM" id="SSF56935">
    <property type="entry name" value="Porins"/>
    <property type="match status" value="1"/>
</dbReference>
<evidence type="ECO:0000256" key="4">
    <source>
        <dbReference type="ARBA" id="ARBA00022692"/>
    </source>
</evidence>
<comment type="subcellular location">
    <subcellularLocation>
        <location evidence="1">Cell outer membrane</location>
        <topology evidence="1">Multi-pass membrane protein</topology>
    </subcellularLocation>
</comment>
<comment type="caution">
    <text evidence="8">The sequence shown here is derived from an EMBL/GenBank/DDBJ whole genome shotgun (WGS) entry which is preliminary data.</text>
</comment>
<keyword evidence="3" id="KW-1134">Transmembrane beta strand</keyword>
<dbReference type="GO" id="GO:0015344">
    <property type="term" value="F:siderophore uptake transmembrane transporter activity"/>
    <property type="evidence" value="ECO:0007669"/>
    <property type="project" value="TreeGrafter"/>
</dbReference>
<dbReference type="SUPFAM" id="SSF49464">
    <property type="entry name" value="Carboxypeptidase regulatory domain-like"/>
    <property type="match status" value="1"/>
</dbReference>
<evidence type="ECO:0000259" key="7">
    <source>
        <dbReference type="Pfam" id="PF25183"/>
    </source>
</evidence>
<evidence type="ECO:0000256" key="5">
    <source>
        <dbReference type="ARBA" id="ARBA00023136"/>
    </source>
</evidence>
<dbReference type="InterPro" id="IPR008969">
    <property type="entry name" value="CarboxyPept-like_regulatory"/>
</dbReference>
<name>A0A7W8HVQ3_9CAUL</name>
<dbReference type="RefSeq" id="WP_183251457.1">
    <property type="nucleotide sequence ID" value="NZ_BAAAFF010000003.1"/>
</dbReference>
<keyword evidence="9" id="KW-1185">Reference proteome</keyword>
<dbReference type="Gene3D" id="2.60.40.1120">
    <property type="entry name" value="Carboxypeptidase-like, regulatory domain"/>
    <property type="match status" value="1"/>
</dbReference>
<protein>
    <submittedName>
        <fullName evidence="8">Outer membrane receptor for ferrienterochelin and colicin</fullName>
    </submittedName>
</protein>
<dbReference type="GO" id="GO:0009279">
    <property type="term" value="C:cell outer membrane"/>
    <property type="evidence" value="ECO:0007669"/>
    <property type="project" value="UniProtKB-SubCell"/>
</dbReference>
<dbReference type="Pfam" id="PF13620">
    <property type="entry name" value="CarboxypepD_reg"/>
    <property type="match status" value="1"/>
</dbReference>
<keyword evidence="4" id="KW-0812">Transmembrane</keyword>
<evidence type="ECO:0000256" key="6">
    <source>
        <dbReference type="ARBA" id="ARBA00023237"/>
    </source>
</evidence>
<feature type="domain" description="TonB-dependent transporter Oar-like beta-barrel" evidence="7">
    <location>
        <begin position="616"/>
        <end position="912"/>
    </location>
</feature>
<dbReference type="AlphaFoldDB" id="A0A7W8HVQ3"/>
<dbReference type="InterPro" id="IPR057601">
    <property type="entry name" value="Oar-like_b-barrel"/>
</dbReference>
<dbReference type="PANTHER" id="PTHR30069">
    <property type="entry name" value="TONB-DEPENDENT OUTER MEMBRANE RECEPTOR"/>
    <property type="match status" value="1"/>
</dbReference>
<dbReference type="EMBL" id="JACHFZ010000001">
    <property type="protein sequence ID" value="MBB5290675.1"/>
    <property type="molecule type" value="Genomic_DNA"/>
</dbReference>